<feature type="domain" description="F5/8 type C" evidence="13">
    <location>
        <begin position="953"/>
        <end position="1059"/>
    </location>
</feature>
<feature type="domain" description="C-type lectin" evidence="14">
    <location>
        <begin position="1823"/>
        <end position="1946"/>
    </location>
</feature>
<dbReference type="PROSITE" id="PS50022">
    <property type="entry name" value="FA58C_3"/>
    <property type="match status" value="2"/>
</dbReference>
<dbReference type="InterPro" id="IPR044913">
    <property type="entry name" value="P_trefoil_dom_sf"/>
</dbReference>
<feature type="compositionally biased region" description="Low complexity" evidence="10">
    <location>
        <begin position="2405"/>
        <end position="2430"/>
    </location>
</feature>
<dbReference type="Pfam" id="PF00088">
    <property type="entry name" value="Trefoil"/>
    <property type="match status" value="1"/>
</dbReference>
<feature type="domain" description="F5/8 type C" evidence="13">
    <location>
        <begin position="611"/>
        <end position="779"/>
    </location>
</feature>
<organism evidence="18 19">
    <name type="scientific">Clavelina lepadiformis</name>
    <name type="common">Light-bulb sea squirt</name>
    <name type="synonym">Ascidia lepadiformis</name>
    <dbReference type="NCBI Taxonomy" id="159417"/>
    <lineage>
        <taxon>Eukaryota</taxon>
        <taxon>Metazoa</taxon>
        <taxon>Chordata</taxon>
        <taxon>Tunicata</taxon>
        <taxon>Ascidiacea</taxon>
        <taxon>Aplousobranchia</taxon>
        <taxon>Clavelinidae</taxon>
        <taxon>Clavelina</taxon>
    </lineage>
</organism>
<evidence type="ECO:0000256" key="7">
    <source>
        <dbReference type="ARBA" id="ARBA00023180"/>
    </source>
</evidence>
<evidence type="ECO:0000256" key="5">
    <source>
        <dbReference type="ARBA" id="ARBA00023136"/>
    </source>
</evidence>
<dbReference type="InterPro" id="IPR004043">
    <property type="entry name" value="LCCL"/>
</dbReference>
<feature type="disulfide bond" evidence="9">
    <location>
        <begin position="2256"/>
        <end position="2282"/>
    </location>
</feature>
<dbReference type="Pfam" id="PF00040">
    <property type="entry name" value="fn2"/>
    <property type="match status" value="1"/>
</dbReference>
<dbReference type="SMART" id="SM00231">
    <property type="entry name" value="FA58C"/>
    <property type="match status" value="2"/>
</dbReference>
<comment type="caution">
    <text evidence="18">The sequence shown here is derived from an EMBL/GenBank/DDBJ whole genome shotgun (WGS) entry which is preliminary data.</text>
</comment>
<dbReference type="SUPFAM" id="SSF56436">
    <property type="entry name" value="C-type lectin-like"/>
    <property type="match status" value="11"/>
</dbReference>
<gene>
    <name evidence="18" type="ORF">CVLEPA_LOCUS3953</name>
</gene>
<dbReference type="SMART" id="SM00603">
    <property type="entry name" value="LCCL"/>
    <property type="match status" value="1"/>
</dbReference>
<feature type="domain" description="C-type lectin" evidence="14">
    <location>
        <begin position="34"/>
        <end position="151"/>
    </location>
</feature>
<dbReference type="SMART" id="SM00059">
    <property type="entry name" value="FN2"/>
    <property type="match status" value="1"/>
</dbReference>
<evidence type="ECO:0000256" key="3">
    <source>
        <dbReference type="ARBA" id="ARBA00022737"/>
    </source>
</evidence>
<dbReference type="InterPro" id="IPR016186">
    <property type="entry name" value="C-type_lectin-like/link_sf"/>
</dbReference>
<dbReference type="SUPFAM" id="SSF57492">
    <property type="entry name" value="Trefoil"/>
    <property type="match status" value="1"/>
</dbReference>
<dbReference type="Gene3D" id="2.60.120.260">
    <property type="entry name" value="Galactose-binding domain-like"/>
    <property type="match status" value="2"/>
</dbReference>
<keyword evidence="7" id="KW-0325">Glycoprotein</keyword>
<dbReference type="SUPFAM" id="SSF69848">
    <property type="entry name" value="LCCL domain"/>
    <property type="match status" value="1"/>
</dbReference>
<dbReference type="InterPro" id="IPR000421">
    <property type="entry name" value="FA58C"/>
</dbReference>
<dbReference type="PROSITE" id="PS51092">
    <property type="entry name" value="FN2_2"/>
    <property type="match status" value="1"/>
</dbReference>
<evidence type="ECO:0000259" key="16">
    <source>
        <dbReference type="PROSITE" id="PS51092"/>
    </source>
</evidence>
<dbReference type="InterPro" id="IPR008979">
    <property type="entry name" value="Galactose-bd-like_sf"/>
</dbReference>
<dbReference type="SMART" id="SM00018">
    <property type="entry name" value="PD"/>
    <property type="match status" value="1"/>
</dbReference>
<dbReference type="Pfam" id="PF03815">
    <property type="entry name" value="LCCL"/>
    <property type="match status" value="1"/>
</dbReference>
<feature type="signal peptide" evidence="12">
    <location>
        <begin position="1"/>
        <end position="22"/>
    </location>
</feature>
<feature type="domain" description="C-type lectin" evidence="14">
    <location>
        <begin position="1518"/>
        <end position="1641"/>
    </location>
</feature>
<dbReference type="PANTHER" id="PTHR22803">
    <property type="entry name" value="MANNOSE, PHOSPHOLIPASE, LECTIN RECEPTOR RELATED"/>
    <property type="match status" value="1"/>
</dbReference>
<dbReference type="PROSITE" id="PS01286">
    <property type="entry name" value="FA58C_2"/>
    <property type="match status" value="1"/>
</dbReference>
<feature type="domain" description="C-type lectin" evidence="14">
    <location>
        <begin position="467"/>
        <end position="593"/>
    </location>
</feature>
<evidence type="ECO:0000259" key="15">
    <source>
        <dbReference type="PROSITE" id="PS50820"/>
    </source>
</evidence>
<dbReference type="InterPro" id="IPR001304">
    <property type="entry name" value="C-type_lectin-like"/>
</dbReference>
<evidence type="ECO:0000256" key="4">
    <source>
        <dbReference type="ARBA" id="ARBA00022989"/>
    </source>
</evidence>
<dbReference type="Gene3D" id="2.170.130.20">
    <property type="entry name" value="LCCL-like domain"/>
    <property type="match status" value="1"/>
</dbReference>
<feature type="domain" description="C-type lectin" evidence="14">
    <location>
        <begin position="1678"/>
        <end position="1796"/>
    </location>
</feature>
<dbReference type="PROSITE" id="PS50820">
    <property type="entry name" value="LCCL"/>
    <property type="match status" value="1"/>
</dbReference>
<feature type="region of interest" description="Disordered" evidence="10">
    <location>
        <begin position="2403"/>
        <end position="2430"/>
    </location>
</feature>
<dbReference type="InterPro" id="IPR050111">
    <property type="entry name" value="C-type_lectin/snaclec_domain"/>
</dbReference>
<evidence type="ECO:0000313" key="18">
    <source>
        <dbReference type="EMBL" id="CAK8674234.1"/>
    </source>
</evidence>
<feature type="domain" description="C-type lectin" evidence="14">
    <location>
        <begin position="165"/>
        <end position="290"/>
    </location>
</feature>
<evidence type="ECO:0000256" key="10">
    <source>
        <dbReference type="SAM" id="MobiDB-lite"/>
    </source>
</evidence>
<dbReference type="PROSITE" id="PS50041">
    <property type="entry name" value="C_TYPE_LECTIN_2"/>
    <property type="match status" value="11"/>
</dbReference>
<evidence type="ECO:0000256" key="1">
    <source>
        <dbReference type="ARBA" id="ARBA00004167"/>
    </source>
</evidence>
<feature type="disulfide bond" evidence="9">
    <location>
        <begin position="2266"/>
        <end position="2281"/>
    </location>
</feature>
<feature type="domain" description="LCCL" evidence="15">
    <location>
        <begin position="1061"/>
        <end position="1155"/>
    </location>
</feature>
<dbReference type="InterPro" id="IPR000519">
    <property type="entry name" value="P_trefoil_dom"/>
</dbReference>
<dbReference type="EMBL" id="CAWYQH010000013">
    <property type="protein sequence ID" value="CAK8674234.1"/>
    <property type="molecule type" value="Genomic_DNA"/>
</dbReference>
<sequence length="2525" mass="280812">MTSRAAQVAGFILLLSVYDVCGEQCDTDRGFIQQGSNCFNFVQLEMSWHDANDYCLKNFDSYLTSIISSTEQAYIAGLSDLDLWIGLSDTETPGSFSWVNGHDTLALYENWVGGQRPSITNRGSTCVKTNSTLNDQWNAARCSEEKMFVCKKGLSETCPDGWNYFNGKCYNFYLNDNYFTTWSRARDFCQEQNSDLLKIESADEQQYIASYFSQWREDGILQVWLGISDLQMDDYFRWSDGSIISYTQWDTDPSEIRHPGVDDCGWLYTGKEKNNWELGDCFSLQAFICQIREGISLSPISKPVLQYKCENGWRLFKDHCYLFDGTKRNFDEAEAFCSSPDNKFGHLASVLDEDENSFFAGNLKGQSWIGMTDRVTEGTFIWIDGSPADYFNWKLKQPNSDGDCVRMIGIDDDNAWGQFNDQPCTNTDYTICKIPAEPTSPYTPTVDTDPNEGLCGTGYYHNSGTHKCYKIVSDYERSWADARLHCQQDGGDLVSINSPEEQSFLEFHLSYLSVGSVWIGGIDQYNGPDGLPDVVQNSFDGGWQWSDDSPFNFVNWNAGEPNTQGDEDCVEMYTGTGLWNDITCTNPYGYVCEKEDPEHVESPADCTSADCCFRHVGFEKGGSMDDSQLSASSQLDQYSGAERGRLNTLDQYVPLLDVGPGRGAWVAADTDSKPWLKVDLLAWYEIRGIVSQGRNGLSQPNNQNDWVKQYSVQYMINPVTSEFEDYTDVDGSVLIFDGNYDQDDQVTNIFPRPVVTTAIKIFPTSCRKKCAMRVELVGCPPSCLNSLGVSTNSIDLASEFPVLGNEMFSASSQQAGFEPFNARLDYSEGNATTIQNYLLDDATMTYDTARAHCISNGADLCLKSEICVNGEPTLIGIQAGDQWAPIRDGYNDWVELGNDNADDGRGRVCYRHNEYYAPPSWGITTGSCPPWNTQKTCDLKGNVFCCPVNTKSWKPTSSSRNEWIQVDLGAIRKISGVAVQGDPSSEDRVTGYHILFSDEGQDFETYRSPDGQEQIFPGSANRNTPVEGYLREPISSRYIRIKPQSWNNNIALRMDILGCNVQDRADCTDKALDYTDSSFIIDCPGGCDKVADKVWGTGVYTDDSYICAAAIHDGRYVASHGGTVTVKKVAGQSSYKGSKQHGITSLDYESWPGSITFQGDHLGCPTGWTGWQDWCYYVTRRTSMVDYSTARDICQSYGGDLASIHSQAEQDFVVSHNIYGLMIPDDLWIGMTDFERTNYFKWEDGTDVTYTMWNFNEPNGGDREHCVQMYSISGFWNDKSCDAEMNFMCKMDKIPVNQQQSAVDGCPNGWVAYEASCYLFDISASVWTNAEDFCSDQGGHLAAITSYHEQMFVASQAAQTSHPDIDQNFYIGLGAFVEPSGSLVFRWSSGELVTFTAWDRDQPYILHKCVFPFLYEGVEYYTCISKGRPYELIGGPWCSADAVYTNHPVPCEGVESGQVGCIVLNKDNGLWSQADPVGCGSPEYRVCEIPREGYTTPQGPTTPSPNGNCPFGWYGYNNGTFCYQINELIDVADQLSWEQAKLHCESQGSVLASIHSPQEEAIIASAIQGLNGNYAVWIGLKREMDGTYGWSDKTPLAYTNWGDDEPNNHNGREDCVEATFYPGNIYWNDLNCDSVRNWVCKVERGKDLVTPATFPAGTLSPQICGSDVDWVAYTNPSGQQKCYYFGNSPVQSWHQSNTYCQSLGGSLVSITSLDEQQFITGRASKTGVTNLWIGLVQDTMNGPFLWVDGSPVVFENWQAGGQPNDNFGQELCVEAAASNGLWSDSNCGLTFGFICQKFVGAQPMTPDPTPVLPGGCPYNWLPYGSKCFLEVGFTDQSLRSNWEDSEAYCESNNGFLASITNEYYSAFLTSQLFACPSNIWIGLNSRGSDLQFKWSDNSDVQYTNWAPGEPNNSEGGEECAELRWEAKDAGQWNDYRCKETLPFFCSREKSTDFSPEYQGDNSKCPSGHDFVQWDTGCYKVYSLSIDQMSWKDARDKCRAEGQVSGFTMDLASVWNVYENNFLQTFFWPQTDAAFQYIYLGMYYELNTTTGENSFKWSDQSPTFYTRWGTNEPQIPASTTGCVVMDTHGTWMMMSESECQSMRFPFICKHETLTIPVQDPGAGTCEEHWAALGDYCYLVTPGHNSIDLRSWGDADKECQNRMGYLASIHSDIENKAFVSWTDQKNVWIGLQRNGWGGWDWIDKTPLDFTKWAEGEPSDSGETGEACVELYTNGGWNDAFCSTTRGFICKKHKTYSTCAYPIDQRDDCGYDGISEYECISRGCCWDEAGSGPHPCFYSKADSACIEKGGTCKDYRYVSCELGYETNLCSGGAESQCCFSCASDDDVCNDQVTEWETGDEQCEAGGYGTCQYDSNYCASGSYESGKCGGPTDRRCCVVNPPTLPPDFPTTTTVKPGTTTTSGHGETTTTPPVVVTTTTNGPTIINQPGGGGGGLDGGAIAGIVIAVLFIVVGGGVAFYFYRRGDMKVPDIKVPFSSGSSRQATGGFTNPIIYSQDSVTMGNDDNEFDA</sequence>
<dbReference type="InterPro" id="IPR036943">
    <property type="entry name" value="FN_type2_sf"/>
</dbReference>
<evidence type="ECO:0000259" key="14">
    <source>
        <dbReference type="PROSITE" id="PS50041"/>
    </source>
</evidence>
<dbReference type="Gene3D" id="4.10.110.10">
    <property type="entry name" value="Spasmolytic Protein, domain 1"/>
    <property type="match status" value="1"/>
</dbReference>
<dbReference type="PROSITE" id="PS01285">
    <property type="entry name" value="FA58C_1"/>
    <property type="match status" value="1"/>
</dbReference>
<feature type="domain" description="P-type" evidence="17">
    <location>
        <begin position="2254"/>
        <end position="2297"/>
    </location>
</feature>
<evidence type="ECO:0000256" key="11">
    <source>
        <dbReference type="SAM" id="Phobius"/>
    </source>
</evidence>
<comment type="subcellular location">
    <subcellularLocation>
        <location evidence="1">Membrane</location>
        <topology evidence="1">Single-pass membrane protein</topology>
    </subcellularLocation>
</comment>
<evidence type="ECO:0000256" key="6">
    <source>
        <dbReference type="ARBA" id="ARBA00023157"/>
    </source>
</evidence>
<dbReference type="SUPFAM" id="SSF49785">
    <property type="entry name" value="Galactose-binding domain-like"/>
    <property type="match status" value="2"/>
</dbReference>
<accession>A0ABP0F3E0</accession>
<feature type="disulfide bond" evidence="9">
    <location>
        <begin position="2276"/>
        <end position="2293"/>
    </location>
</feature>
<dbReference type="Pfam" id="PF24325">
    <property type="entry name" value="DUF7495"/>
    <property type="match status" value="1"/>
</dbReference>
<dbReference type="InterPro" id="IPR000562">
    <property type="entry name" value="FN_type2_dom"/>
</dbReference>
<dbReference type="Gene3D" id="3.10.100.10">
    <property type="entry name" value="Mannose-Binding Protein A, subunit A"/>
    <property type="match status" value="11"/>
</dbReference>
<dbReference type="CDD" id="cd00037">
    <property type="entry name" value="CLECT"/>
    <property type="match status" value="7"/>
</dbReference>
<evidence type="ECO:0000313" key="19">
    <source>
        <dbReference type="Proteomes" id="UP001642483"/>
    </source>
</evidence>
<feature type="domain" description="C-type lectin" evidence="14">
    <location>
        <begin position="1973"/>
        <end position="2090"/>
    </location>
</feature>
<feature type="domain" description="C-type lectin" evidence="14">
    <location>
        <begin position="1313"/>
        <end position="1410"/>
    </location>
</feature>
<keyword evidence="12" id="KW-0732">Signal</keyword>
<dbReference type="PROSITE" id="PS00025">
    <property type="entry name" value="P_TREFOIL_1"/>
    <property type="match status" value="1"/>
</dbReference>
<keyword evidence="2 11" id="KW-0812">Transmembrane</keyword>
<feature type="domain" description="Fibronectin type-II" evidence="16">
    <location>
        <begin position="1404"/>
        <end position="1453"/>
    </location>
</feature>
<keyword evidence="19" id="KW-1185">Reference proteome</keyword>
<evidence type="ECO:0000259" key="13">
    <source>
        <dbReference type="PROSITE" id="PS50022"/>
    </source>
</evidence>
<feature type="domain" description="C-type lectin" evidence="14">
    <location>
        <begin position="316"/>
        <end position="433"/>
    </location>
</feature>
<name>A0ABP0F3E0_CLALP</name>
<evidence type="ECO:0000256" key="12">
    <source>
        <dbReference type="SAM" id="SignalP"/>
    </source>
</evidence>
<proteinExistence type="predicted"/>
<dbReference type="Pfam" id="PF00754">
    <property type="entry name" value="F5_F8_type_C"/>
    <property type="match status" value="2"/>
</dbReference>
<protein>
    <recommendedName>
        <fullName evidence="20">Macrophage mannose receptor 1-like</fullName>
    </recommendedName>
</protein>
<dbReference type="InterPro" id="IPR055918">
    <property type="entry name" value="DUF7495"/>
</dbReference>
<dbReference type="SMART" id="SM00034">
    <property type="entry name" value="CLECT"/>
    <property type="match status" value="11"/>
</dbReference>
<dbReference type="InterPro" id="IPR017957">
    <property type="entry name" value="P_trefoil_CS"/>
</dbReference>
<keyword evidence="6 9" id="KW-1015">Disulfide bond</keyword>
<evidence type="ECO:0000256" key="2">
    <source>
        <dbReference type="ARBA" id="ARBA00022692"/>
    </source>
</evidence>
<evidence type="ECO:0000256" key="9">
    <source>
        <dbReference type="PROSITE-ProRule" id="PRU00779"/>
    </source>
</evidence>
<dbReference type="PROSITE" id="PS51448">
    <property type="entry name" value="P_TREFOIL_2"/>
    <property type="match status" value="1"/>
</dbReference>
<dbReference type="CDD" id="cd00111">
    <property type="entry name" value="Trefoil"/>
    <property type="match status" value="1"/>
</dbReference>
<dbReference type="Proteomes" id="UP001642483">
    <property type="component" value="Unassembled WGS sequence"/>
</dbReference>
<evidence type="ECO:0000259" key="17">
    <source>
        <dbReference type="PROSITE" id="PS51448"/>
    </source>
</evidence>
<feature type="domain" description="C-type lectin" evidence="14">
    <location>
        <begin position="2131"/>
        <end position="2248"/>
    </location>
</feature>
<feature type="domain" description="C-type lectin" evidence="14">
    <location>
        <begin position="1171"/>
        <end position="1290"/>
    </location>
</feature>
<keyword evidence="3" id="KW-0677">Repeat</keyword>
<dbReference type="InterPro" id="IPR036609">
    <property type="entry name" value="LCCL_sf"/>
</dbReference>
<evidence type="ECO:0008006" key="20">
    <source>
        <dbReference type="Google" id="ProtNLM"/>
    </source>
</evidence>
<feature type="chain" id="PRO_5046609754" description="Macrophage mannose receptor 1-like" evidence="12">
    <location>
        <begin position="23"/>
        <end position="2525"/>
    </location>
</feature>
<evidence type="ECO:0000256" key="8">
    <source>
        <dbReference type="PROSITE-ProRule" id="PRU00479"/>
    </source>
</evidence>
<dbReference type="PROSITE" id="PS00615">
    <property type="entry name" value="C_TYPE_LECTIN_1"/>
    <property type="match status" value="5"/>
</dbReference>
<comment type="caution">
    <text evidence="8">Lacks conserved residue(s) required for the propagation of feature annotation.</text>
</comment>
<keyword evidence="5 11" id="KW-0472">Membrane</keyword>
<reference evidence="18 19" key="1">
    <citation type="submission" date="2024-02" db="EMBL/GenBank/DDBJ databases">
        <authorList>
            <person name="Daric V."/>
            <person name="Darras S."/>
        </authorList>
    </citation>
    <scope>NUCLEOTIDE SEQUENCE [LARGE SCALE GENOMIC DNA]</scope>
</reference>
<dbReference type="InterPro" id="IPR018378">
    <property type="entry name" value="C-type_lectin_CS"/>
</dbReference>
<feature type="transmembrane region" description="Helical" evidence="11">
    <location>
        <begin position="2455"/>
        <end position="2477"/>
    </location>
</feature>
<dbReference type="InterPro" id="IPR016187">
    <property type="entry name" value="CTDL_fold"/>
</dbReference>
<dbReference type="CDD" id="cd00057">
    <property type="entry name" value="FA58C"/>
    <property type="match status" value="2"/>
</dbReference>
<dbReference type="Pfam" id="PF00059">
    <property type="entry name" value="Lectin_C"/>
    <property type="match status" value="11"/>
</dbReference>
<dbReference type="Gene3D" id="2.10.10.10">
    <property type="entry name" value="Fibronectin, type II, collagen-binding"/>
    <property type="match status" value="1"/>
</dbReference>
<keyword evidence="4 11" id="KW-1133">Transmembrane helix</keyword>